<organism evidence="3">
    <name type="scientific">Salpingoeca rosetta (strain ATCC 50818 / BSB-021)</name>
    <dbReference type="NCBI Taxonomy" id="946362"/>
    <lineage>
        <taxon>Eukaryota</taxon>
        <taxon>Choanoflagellata</taxon>
        <taxon>Craspedida</taxon>
        <taxon>Salpingoecidae</taxon>
        <taxon>Salpingoeca</taxon>
    </lineage>
</organism>
<dbReference type="Proteomes" id="UP000007799">
    <property type="component" value="Unassembled WGS sequence"/>
</dbReference>
<protein>
    <recommendedName>
        <fullName evidence="4">Cullin N-terminal domain-containing protein</fullName>
    </recommendedName>
</protein>
<evidence type="ECO:0008006" key="4">
    <source>
        <dbReference type="Google" id="ProtNLM"/>
    </source>
</evidence>
<dbReference type="KEGG" id="sre:PTSG_03011"/>
<proteinExistence type="predicted"/>
<dbReference type="AlphaFoldDB" id="F2U403"/>
<feature type="compositionally biased region" description="Acidic residues" evidence="1">
    <location>
        <begin position="275"/>
        <end position="297"/>
    </location>
</feature>
<feature type="region of interest" description="Disordered" evidence="1">
    <location>
        <begin position="1"/>
        <end position="30"/>
    </location>
</feature>
<dbReference type="RefSeq" id="XP_004996530.1">
    <property type="nucleotide sequence ID" value="XM_004996473.1"/>
</dbReference>
<accession>F2U403</accession>
<dbReference type="EMBL" id="GL832960">
    <property type="protein sequence ID" value="EGD82347.1"/>
    <property type="molecule type" value="Genomic_DNA"/>
</dbReference>
<evidence type="ECO:0000256" key="1">
    <source>
        <dbReference type="SAM" id="MobiDB-lite"/>
    </source>
</evidence>
<sequence length="369" mass="42039">MDVKHKQATHQAQAMEHHHQEQQHEHQHCEHAHDASVMDDWALVLGSLHRIYDPDTRDSVLSHITIFEAVYRIVGAGRGSELFDRICEEVLARRCAAVCEFLGKQLDVPCGQFLECFAYCGRNYKKSTQISQTVLRHLENMILKAKLFTDFDTEAFDLYHERVIRDKRLHTKLKSSLKEAAATPLAVDPSVLMCITQGLNKFNPRYLEDLPELRKRFIVRERGYVNPGCIPQLSSMEREAMNEVERAYRMLGYDSDSASCVSDDPNPRKRAYTSETDEEEEDDSGDGADGTDDDDEVVVVVGGGDGADHSEQQLLVHDEQEQHHQHDRLEEDEHKGGDMHTRDDGDACARRSSSWVSRSHPVPMNVDED</sequence>
<name>F2U403_SALR5</name>
<dbReference type="SUPFAM" id="SSF74788">
    <property type="entry name" value="Cullin repeat-like"/>
    <property type="match status" value="1"/>
</dbReference>
<gene>
    <name evidence="2" type="ORF">PTSG_03011</name>
</gene>
<dbReference type="InterPro" id="IPR016159">
    <property type="entry name" value="Cullin_repeat-like_dom_sf"/>
</dbReference>
<feature type="region of interest" description="Disordered" evidence="1">
    <location>
        <begin position="256"/>
        <end position="369"/>
    </location>
</feature>
<evidence type="ECO:0000313" key="3">
    <source>
        <dbReference type="Proteomes" id="UP000007799"/>
    </source>
</evidence>
<reference evidence="2" key="1">
    <citation type="submission" date="2009-08" db="EMBL/GenBank/DDBJ databases">
        <title>Annotation of Salpingoeca rosetta.</title>
        <authorList>
            <consortium name="The Broad Institute Genome Sequencing Platform"/>
            <person name="Russ C."/>
            <person name="Cuomo C."/>
            <person name="Burger G."/>
            <person name="Gray M.W."/>
            <person name="Holland P.W.H."/>
            <person name="King N."/>
            <person name="Lang F.B.F."/>
            <person name="Roger A.J."/>
            <person name="Ruiz-Trillo I."/>
            <person name="Young S.K."/>
            <person name="Zeng Q."/>
            <person name="Gargeya S."/>
            <person name="Alvarado L."/>
            <person name="Berlin A."/>
            <person name="Chapman S.B."/>
            <person name="Chen Z."/>
            <person name="Freedman E."/>
            <person name="Gellesch M."/>
            <person name="Goldberg J."/>
            <person name="Griggs A."/>
            <person name="Gujja S."/>
            <person name="Heilman E."/>
            <person name="Heiman D."/>
            <person name="Howarth C."/>
            <person name="Mehta T."/>
            <person name="Neiman D."/>
            <person name="Pearson M."/>
            <person name="Roberts A."/>
            <person name="Saif S."/>
            <person name="Shea T."/>
            <person name="Shenoy N."/>
            <person name="Sisk P."/>
            <person name="Stolte C."/>
            <person name="Sykes S."/>
            <person name="White J."/>
            <person name="Yandava C."/>
            <person name="Haas B."/>
            <person name="Nusbaum C."/>
            <person name="Birren B."/>
        </authorList>
    </citation>
    <scope>NUCLEOTIDE SEQUENCE [LARGE SCALE GENOMIC DNA]</scope>
    <source>
        <strain evidence="2">ATCC 50818</strain>
    </source>
</reference>
<dbReference type="GeneID" id="16077118"/>
<feature type="compositionally biased region" description="Basic and acidic residues" evidence="1">
    <location>
        <begin position="306"/>
        <end position="349"/>
    </location>
</feature>
<evidence type="ECO:0000313" key="2">
    <source>
        <dbReference type="EMBL" id="EGD82347.1"/>
    </source>
</evidence>
<dbReference type="InParanoid" id="F2U403"/>
<feature type="compositionally biased region" description="Basic and acidic residues" evidence="1">
    <location>
        <begin position="15"/>
        <end position="30"/>
    </location>
</feature>
<keyword evidence="3" id="KW-1185">Reference proteome</keyword>